<dbReference type="SUPFAM" id="SSF49879">
    <property type="entry name" value="SMAD/FHA domain"/>
    <property type="match status" value="1"/>
</dbReference>
<dbReference type="PROSITE" id="PS50006">
    <property type="entry name" value="FHA_DOMAIN"/>
    <property type="match status" value="1"/>
</dbReference>
<protein>
    <submittedName>
        <fullName evidence="3">FHA domain-containing protein</fullName>
    </submittedName>
</protein>
<dbReference type="OrthoDB" id="273564at2"/>
<organism evidence="3 4">
    <name type="scientific">Parashewanella curva</name>
    <dbReference type="NCBI Taxonomy" id="2338552"/>
    <lineage>
        <taxon>Bacteria</taxon>
        <taxon>Pseudomonadati</taxon>
        <taxon>Pseudomonadota</taxon>
        <taxon>Gammaproteobacteria</taxon>
        <taxon>Alteromonadales</taxon>
        <taxon>Shewanellaceae</taxon>
        <taxon>Parashewanella</taxon>
    </lineage>
</organism>
<comment type="caution">
    <text evidence="3">The sequence shown here is derived from an EMBL/GenBank/DDBJ whole genome shotgun (WGS) entry which is preliminary data.</text>
</comment>
<dbReference type="SMART" id="SM00240">
    <property type="entry name" value="FHA"/>
    <property type="match status" value="1"/>
</dbReference>
<accession>A0A3L8Q0T4</accession>
<sequence length="324" mass="36685">MPLSIRIISSPEGESISEWNKNFPETGGEIGRSPESTMTLNDVSRIISSQHAVIRKTARGYQVMDNSSNGLFINGSSKPLGRGVQTSLNDGDILGIGNYRLLVSCFLPEQATAHPFDSSPQTDDLDDDPFHKQLDLGQQELRSNSRTPYDEPSSHRQQPIELEPTIQESQLDLVEDDPFNSGMDINIAEVEKEAEIGFVDVEEDPFYEESLAKTKLPSPIKASVEKQETSYSLARLISAEENLKQKTENAMELAISKLLIELSPSNLQSMFDDLTVPSIFHRKPNYWEMYKRFYSRQLNSRTWQIKFHAYFTEALKTQRNGDED</sequence>
<keyword evidence="4" id="KW-1185">Reference proteome</keyword>
<evidence type="ECO:0000259" key="2">
    <source>
        <dbReference type="PROSITE" id="PS50006"/>
    </source>
</evidence>
<dbReference type="Proteomes" id="UP000281474">
    <property type="component" value="Unassembled WGS sequence"/>
</dbReference>
<dbReference type="AlphaFoldDB" id="A0A3L8Q0T4"/>
<gene>
    <name evidence="3" type="ORF">D5018_03030</name>
</gene>
<dbReference type="EMBL" id="QZEI01000005">
    <property type="protein sequence ID" value="RLV61246.1"/>
    <property type="molecule type" value="Genomic_DNA"/>
</dbReference>
<dbReference type="InterPro" id="IPR008984">
    <property type="entry name" value="SMAD_FHA_dom_sf"/>
</dbReference>
<dbReference type="InterPro" id="IPR000253">
    <property type="entry name" value="FHA_dom"/>
</dbReference>
<evidence type="ECO:0000313" key="3">
    <source>
        <dbReference type="EMBL" id="RLV61246.1"/>
    </source>
</evidence>
<proteinExistence type="predicted"/>
<feature type="domain" description="FHA" evidence="2">
    <location>
        <begin position="28"/>
        <end position="78"/>
    </location>
</feature>
<dbReference type="Pfam" id="PF00498">
    <property type="entry name" value="FHA"/>
    <property type="match status" value="1"/>
</dbReference>
<dbReference type="RefSeq" id="WP_121837508.1">
    <property type="nucleotide sequence ID" value="NZ_ML014756.1"/>
</dbReference>
<dbReference type="Gene3D" id="2.60.200.20">
    <property type="match status" value="1"/>
</dbReference>
<feature type="region of interest" description="Disordered" evidence="1">
    <location>
        <begin position="138"/>
        <end position="164"/>
    </location>
</feature>
<name>A0A3L8Q0T4_9GAMM</name>
<reference evidence="3 4" key="1">
    <citation type="submission" date="2018-09" db="EMBL/GenBank/DDBJ databases">
        <title>Phylogeny of the Shewanellaceae, and recommendation for two new genera, Pseudoshewanella and Parashewanella.</title>
        <authorList>
            <person name="Wang G."/>
        </authorList>
    </citation>
    <scope>NUCLEOTIDE SEQUENCE [LARGE SCALE GENOMIC DNA]</scope>
    <source>
        <strain evidence="3 4">C51</strain>
    </source>
</reference>
<dbReference type="CDD" id="cd00060">
    <property type="entry name" value="FHA"/>
    <property type="match status" value="1"/>
</dbReference>
<evidence type="ECO:0000256" key="1">
    <source>
        <dbReference type="SAM" id="MobiDB-lite"/>
    </source>
</evidence>
<evidence type="ECO:0000313" key="4">
    <source>
        <dbReference type="Proteomes" id="UP000281474"/>
    </source>
</evidence>